<dbReference type="AlphaFoldDB" id="S3CEB7"/>
<dbReference type="VEuPathDB" id="FungiDB:F503_06232"/>
<dbReference type="EMBL" id="KE148159">
    <property type="protein sequence ID" value="EPE04683.1"/>
    <property type="molecule type" value="Genomic_DNA"/>
</dbReference>
<keyword evidence="4 7" id="KW-1133">Transmembrane helix</keyword>
<dbReference type="OMA" id="WNAGWMG"/>
<keyword evidence="3 7" id="KW-0812">Transmembrane</keyword>
<dbReference type="OrthoDB" id="8907274at2759"/>
<protein>
    <submittedName>
        <fullName evidence="9">Pap2 domain-containing protein</fullName>
    </submittedName>
</protein>
<dbReference type="PANTHER" id="PTHR10165">
    <property type="entry name" value="LIPID PHOSPHATE PHOSPHATASE"/>
    <property type="match status" value="1"/>
</dbReference>
<feature type="compositionally biased region" description="Low complexity" evidence="6">
    <location>
        <begin position="14"/>
        <end position="27"/>
    </location>
</feature>
<evidence type="ECO:0000256" key="4">
    <source>
        <dbReference type="ARBA" id="ARBA00022989"/>
    </source>
</evidence>
<dbReference type="CDD" id="cd03390">
    <property type="entry name" value="PAP2_containing_1_like"/>
    <property type="match status" value="1"/>
</dbReference>
<feature type="region of interest" description="Disordered" evidence="6">
    <location>
        <begin position="1"/>
        <end position="42"/>
    </location>
</feature>
<reference evidence="9 10" key="1">
    <citation type="journal article" date="2013" name="BMC Genomics">
        <title>The genome and transcriptome of the pine saprophyte Ophiostoma piceae, and a comparison with the bark beetle-associated pine pathogen Grosmannia clavigera.</title>
        <authorList>
            <person name="Haridas S."/>
            <person name="Wang Y."/>
            <person name="Lim L."/>
            <person name="Massoumi Alamouti S."/>
            <person name="Jackman S."/>
            <person name="Docking R."/>
            <person name="Robertson G."/>
            <person name="Birol I."/>
            <person name="Bohlmann J."/>
            <person name="Breuil C."/>
        </authorList>
    </citation>
    <scope>NUCLEOTIDE SEQUENCE [LARGE SCALE GENOMIC DNA]</scope>
    <source>
        <strain evidence="9 10">UAMH 11346</strain>
    </source>
</reference>
<evidence type="ECO:0000256" key="6">
    <source>
        <dbReference type="SAM" id="MobiDB-lite"/>
    </source>
</evidence>
<evidence type="ECO:0000256" key="7">
    <source>
        <dbReference type="SAM" id="Phobius"/>
    </source>
</evidence>
<feature type="transmembrane region" description="Helical" evidence="7">
    <location>
        <begin position="52"/>
        <end position="76"/>
    </location>
</feature>
<dbReference type="Proteomes" id="UP000016923">
    <property type="component" value="Unassembled WGS sequence"/>
</dbReference>
<dbReference type="GO" id="GO:0016020">
    <property type="term" value="C:membrane"/>
    <property type="evidence" value="ECO:0007669"/>
    <property type="project" value="UniProtKB-SubCell"/>
</dbReference>
<accession>S3CEB7</accession>
<evidence type="ECO:0000256" key="2">
    <source>
        <dbReference type="ARBA" id="ARBA00008816"/>
    </source>
</evidence>
<evidence type="ECO:0000256" key="5">
    <source>
        <dbReference type="ARBA" id="ARBA00023136"/>
    </source>
</evidence>
<evidence type="ECO:0000313" key="9">
    <source>
        <dbReference type="EMBL" id="EPE04683.1"/>
    </source>
</evidence>
<feature type="transmembrane region" description="Helical" evidence="7">
    <location>
        <begin position="240"/>
        <end position="261"/>
    </location>
</feature>
<dbReference type="HOGENOM" id="CLU_021458_2_0_1"/>
<comment type="similarity">
    <text evidence="2">Belongs to the PA-phosphatase related phosphoesterase family.</text>
</comment>
<feature type="transmembrane region" description="Helical" evidence="7">
    <location>
        <begin position="343"/>
        <end position="362"/>
    </location>
</feature>
<keyword evidence="5 7" id="KW-0472">Membrane</keyword>
<dbReference type="eggNOG" id="KOG3030">
    <property type="taxonomic scope" value="Eukaryota"/>
</dbReference>
<dbReference type="STRING" id="1262450.S3CEB7"/>
<dbReference type="GO" id="GO:0046839">
    <property type="term" value="P:phospholipid dephosphorylation"/>
    <property type="evidence" value="ECO:0007669"/>
    <property type="project" value="TreeGrafter"/>
</dbReference>
<dbReference type="GO" id="GO:0008195">
    <property type="term" value="F:phosphatidate phosphatase activity"/>
    <property type="evidence" value="ECO:0007669"/>
    <property type="project" value="TreeGrafter"/>
</dbReference>
<feature type="transmembrane region" description="Helical" evidence="7">
    <location>
        <begin position="374"/>
        <end position="392"/>
    </location>
</feature>
<dbReference type="Gene3D" id="1.20.144.10">
    <property type="entry name" value="Phosphatidic acid phosphatase type 2/haloperoxidase"/>
    <property type="match status" value="2"/>
</dbReference>
<feature type="region of interest" description="Disordered" evidence="6">
    <location>
        <begin position="436"/>
        <end position="479"/>
    </location>
</feature>
<evidence type="ECO:0000259" key="8">
    <source>
        <dbReference type="SMART" id="SM00014"/>
    </source>
</evidence>
<dbReference type="SMART" id="SM00014">
    <property type="entry name" value="acidPPc"/>
    <property type="match status" value="1"/>
</dbReference>
<organism evidence="9 10">
    <name type="scientific">Ophiostoma piceae (strain UAMH 11346)</name>
    <name type="common">Sap stain fungus</name>
    <dbReference type="NCBI Taxonomy" id="1262450"/>
    <lineage>
        <taxon>Eukaryota</taxon>
        <taxon>Fungi</taxon>
        <taxon>Dikarya</taxon>
        <taxon>Ascomycota</taxon>
        <taxon>Pezizomycotina</taxon>
        <taxon>Sordariomycetes</taxon>
        <taxon>Sordariomycetidae</taxon>
        <taxon>Ophiostomatales</taxon>
        <taxon>Ophiostomataceae</taxon>
        <taxon>Ophiostoma</taxon>
    </lineage>
</organism>
<dbReference type="InterPro" id="IPR000326">
    <property type="entry name" value="PAP2/HPO"/>
</dbReference>
<dbReference type="InterPro" id="IPR036938">
    <property type="entry name" value="PAP2/HPO_sf"/>
</dbReference>
<dbReference type="PANTHER" id="PTHR10165:SF154">
    <property type="entry name" value="PAP2 DOMAIN PROTEIN (AFU_ORTHOLOGUE AFUA_1G09730)"/>
    <property type="match status" value="1"/>
</dbReference>
<dbReference type="GO" id="GO:0006644">
    <property type="term" value="P:phospholipid metabolic process"/>
    <property type="evidence" value="ECO:0007669"/>
    <property type="project" value="InterPro"/>
</dbReference>
<dbReference type="Pfam" id="PF01569">
    <property type="entry name" value="PAP2"/>
    <property type="match status" value="2"/>
</dbReference>
<feature type="domain" description="Phosphatidic acid phosphatase type 2/haloperoxidase" evidence="8">
    <location>
        <begin position="153"/>
        <end position="282"/>
    </location>
</feature>
<evidence type="ECO:0000313" key="10">
    <source>
        <dbReference type="Proteomes" id="UP000016923"/>
    </source>
</evidence>
<dbReference type="SUPFAM" id="SSF48317">
    <property type="entry name" value="Acid phosphatase/Vanadium-dependent haloperoxidase"/>
    <property type="match status" value="2"/>
</dbReference>
<evidence type="ECO:0000256" key="1">
    <source>
        <dbReference type="ARBA" id="ARBA00004141"/>
    </source>
</evidence>
<proteinExistence type="inferred from homology"/>
<feature type="transmembrane region" description="Helical" evidence="7">
    <location>
        <begin position="108"/>
        <end position="128"/>
    </location>
</feature>
<evidence type="ECO:0000256" key="3">
    <source>
        <dbReference type="ARBA" id="ARBA00022692"/>
    </source>
</evidence>
<feature type="transmembrane region" description="Helical" evidence="7">
    <location>
        <begin position="148"/>
        <end position="168"/>
    </location>
</feature>
<feature type="compositionally biased region" description="Polar residues" evidence="6">
    <location>
        <begin position="445"/>
        <end position="479"/>
    </location>
</feature>
<name>S3CEB7_OPHP1</name>
<dbReference type="InterPro" id="IPR043216">
    <property type="entry name" value="PAP-like"/>
</dbReference>
<keyword evidence="10" id="KW-1185">Reference proteome</keyword>
<comment type="subcellular location">
    <subcellularLocation>
        <location evidence="1">Membrane</location>
        <topology evidence="1">Multi-pass membrane protein</topology>
    </subcellularLocation>
</comment>
<gene>
    <name evidence="9" type="ORF">F503_06232</name>
</gene>
<sequence length="479" mass="52476">MPDLSTRPLIAHGSPQSSPRSRFSSYPRDSRAPPNFPMASRIPWGPPNRRKYTLLIASGVIDWTLVIAAAVGGYFLGDITPNKRPFQLENPDISFPYTVHETVTSRNLIIATVGVPFITIIIVSLLAVPGLAVPPDTPRSLIWRRKLWDMYASILSLALSMASQWFIINGLKNLCGKPRPDMLSRCQPDLENVARYVVGGIANITSNGQLVSADICTNTDISILDDGFRSYPSGHSGSSAAGLGFLALYLASKFGVVFPFAHRPHSAEAAMISSSGFTTSDLPRRSANNTYELGDIRLPSHMRQDLQGASIGKSAARPLDYPSHDWLDGTDVPMRTSGAAPPLFLLVIVLAPFFGSVFIAASRWFDYRHHGFDILFGYFIGTITGVFAYYMYQVPPSYGAGWAWGPRSADKAFWAGVGSHSWATPWPQWPTHARDEEDAYEPTAHHSTATPDSPISHHPSTLRQATNNANHHTSLEESV</sequence>